<protein>
    <recommendedName>
        <fullName evidence="8">L-ornithine N(alpha)-acyltransferase</fullName>
        <ecNumber evidence="7">2.3.2.30</ecNumber>
    </recommendedName>
</protein>
<dbReference type="InterPro" id="IPR052351">
    <property type="entry name" value="Ornithine_N-alpha-AT"/>
</dbReference>
<evidence type="ECO:0000256" key="3">
    <source>
        <dbReference type="ARBA" id="ARBA00022679"/>
    </source>
</evidence>
<reference evidence="11 12" key="1">
    <citation type="submission" date="2019-03" db="EMBL/GenBank/DDBJ databases">
        <title>Genomic Encyclopedia of Type Strains, Phase IV (KMG-IV): sequencing the most valuable type-strain genomes for metagenomic binning, comparative biology and taxonomic classification.</title>
        <authorList>
            <person name="Goeker M."/>
        </authorList>
    </citation>
    <scope>NUCLEOTIDE SEQUENCE [LARGE SCALE GENOMIC DNA]</scope>
    <source>
        <strain evidence="11 12">DSM 26377</strain>
    </source>
</reference>
<dbReference type="Gene3D" id="3.40.630.30">
    <property type="match status" value="1"/>
</dbReference>
<accession>A0A4R7NTI0</accession>
<evidence type="ECO:0000256" key="9">
    <source>
        <dbReference type="ARBA" id="ARBA00045724"/>
    </source>
</evidence>
<evidence type="ECO:0000256" key="4">
    <source>
        <dbReference type="ARBA" id="ARBA00023098"/>
    </source>
</evidence>
<dbReference type="RefSeq" id="WP_246051766.1">
    <property type="nucleotide sequence ID" value="NZ_MWIN01000003.1"/>
</dbReference>
<evidence type="ECO:0000256" key="8">
    <source>
        <dbReference type="ARBA" id="ARBA00039866"/>
    </source>
</evidence>
<evidence type="ECO:0000256" key="10">
    <source>
        <dbReference type="ARBA" id="ARBA00047785"/>
    </source>
</evidence>
<evidence type="ECO:0000313" key="12">
    <source>
        <dbReference type="Proteomes" id="UP000295341"/>
    </source>
</evidence>
<dbReference type="Proteomes" id="UP000295341">
    <property type="component" value="Unassembled WGS sequence"/>
</dbReference>
<evidence type="ECO:0000256" key="7">
    <source>
        <dbReference type="ARBA" id="ARBA00039058"/>
    </source>
</evidence>
<gene>
    <name evidence="11" type="ORF">DFR24_4651</name>
</gene>
<keyword evidence="5 11" id="KW-0012">Acyltransferase</keyword>
<dbReference type="GO" id="GO:0006629">
    <property type="term" value="P:lipid metabolic process"/>
    <property type="evidence" value="ECO:0007669"/>
    <property type="project" value="UniProtKB-KW"/>
</dbReference>
<proteinExistence type="inferred from homology"/>
<dbReference type="AlphaFoldDB" id="A0A4R7NTI0"/>
<evidence type="ECO:0000313" key="11">
    <source>
        <dbReference type="EMBL" id="TDU24383.1"/>
    </source>
</evidence>
<dbReference type="Pfam" id="PF13444">
    <property type="entry name" value="Acetyltransf_5"/>
    <property type="match status" value="1"/>
</dbReference>
<dbReference type="EC" id="2.3.2.30" evidence="7"/>
<keyword evidence="3 11" id="KW-0808">Transferase</keyword>
<evidence type="ECO:0000256" key="1">
    <source>
        <dbReference type="ARBA" id="ARBA00005189"/>
    </source>
</evidence>
<keyword evidence="12" id="KW-1185">Reference proteome</keyword>
<organism evidence="11 12">
    <name type="scientific">Panacagrimonas perspica</name>
    <dbReference type="NCBI Taxonomy" id="381431"/>
    <lineage>
        <taxon>Bacteria</taxon>
        <taxon>Pseudomonadati</taxon>
        <taxon>Pseudomonadota</taxon>
        <taxon>Gammaproteobacteria</taxon>
        <taxon>Nevskiales</taxon>
        <taxon>Nevskiaceae</taxon>
        <taxon>Panacagrimonas</taxon>
    </lineage>
</organism>
<evidence type="ECO:0000256" key="2">
    <source>
        <dbReference type="ARBA" id="ARBA00022516"/>
    </source>
</evidence>
<keyword evidence="4" id="KW-0443">Lipid metabolism</keyword>
<dbReference type="SUPFAM" id="SSF55729">
    <property type="entry name" value="Acyl-CoA N-acyltransferases (Nat)"/>
    <property type="match status" value="1"/>
</dbReference>
<comment type="catalytic activity">
    <reaction evidence="10">
        <text>a (3R)-hydroxyacyl-[ACP] + L-ornithine = a lyso-ornithine lipid + holo-[ACP] + H(+)</text>
        <dbReference type="Rhea" id="RHEA:20633"/>
        <dbReference type="Rhea" id="RHEA-COMP:9685"/>
        <dbReference type="Rhea" id="RHEA-COMP:9945"/>
        <dbReference type="ChEBI" id="CHEBI:15378"/>
        <dbReference type="ChEBI" id="CHEBI:46911"/>
        <dbReference type="ChEBI" id="CHEBI:64479"/>
        <dbReference type="ChEBI" id="CHEBI:78827"/>
        <dbReference type="ChEBI" id="CHEBI:138482"/>
        <dbReference type="EC" id="2.3.2.30"/>
    </reaction>
    <physiologicalReaction direction="left-to-right" evidence="10">
        <dbReference type="Rhea" id="RHEA:20634"/>
    </physiologicalReaction>
</comment>
<dbReference type="PANTHER" id="PTHR37323:SF1">
    <property type="entry name" value="L-ORNITHINE N(ALPHA)-ACYLTRANSFERASE"/>
    <property type="match status" value="1"/>
</dbReference>
<dbReference type="PANTHER" id="PTHR37323">
    <property type="entry name" value="GCN5-RELATED N-ACETYLTRANSFERASE"/>
    <property type="match status" value="1"/>
</dbReference>
<dbReference type="InterPro" id="IPR016181">
    <property type="entry name" value="Acyl_CoA_acyltransferase"/>
</dbReference>
<comment type="caution">
    <text evidence="11">The sequence shown here is derived from an EMBL/GenBank/DDBJ whole genome shotgun (WGS) entry which is preliminary data.</text>
</comment>
<keyword evidence="2" id="KW-0444">Lipid biosynthesis</keyword>
<name>A0A4R7NTI0_9GAMM</name>
<comment type="function">
    <text evidence="9">Catalyzes the first step in the biosynthesis of ornithine lipids, which are phosphorus-free membrane lipids. Catalyzes the 3-hydroxyacyl-acyl carrier protein-dependent acylation of ornithine to form lyso-ornithine lipid (LOL).</text>
</comment>
<evidence type="ECO:0000256" key="6">
    <source>
        <dbReference type="ARBA" id="ARBA00038095"/>
    </source>
</evidence>
<sequence>MSAIIEMSPGATGAVRESQSSDLPRFEVRFARNEEEILESQRLRYRIFAGEMGAQIDGGAEGVDRDQYDPWCSHLLVLDTQNGRLVACTRLLTDDKAPNAGGFYSSGEFDLAMLDALPGRVAEIGRTCVDAEYRSGAVIATLWQGIAAHVMTHGFDYLFGCASIGLEDGGAQAHAILQQIRGKYLSPDYQRVRPYYPLPAVDGTLAEKVRMPPLLKAYVSLGAKACGEAYWDREFNCADVFMLLNVTDLNPRYARHFLERAAGSVQTLAAGHA</sequence>
<evidence type="ECO:0000256" key="5">
    <source>
        <dbReference type="ARBA" id="ARBA00023315"/>
    </source>
</evidence>
<dbReference type="GO" id="GO:0043810">
    <property type="term" value="F:ornithine-acyl [acyl carrier protein] N-acyltransferase activity"/>
    <property type="evidence" value="ECO:0007669"/>
    <property type="project" value="UniProtKB-EC"/>
</dbReference>
<dbReference type="EMBL" id="SOBT01000012">
    <property type="protein sequence ID" value="TDU24383.1"/>
    <property type="molecule type" value="Genomic_DNA"/>
</dbReference>
<comment type="pathway">
    <text evidence="1">Lipid metabolism.</text>
</comment>
<comment type="similarity">
    <text evidence="6">Belongs to the acetyltransferase family. OlsB subfamily.</text>
</comment>